<evidence type="ECO:0000313" key="9">
    <source>
        <dbReference type="EMBL" id="MBO1325556.1"/>
    </source>
</evidence>
<dbReference type="InterPro" id="IPR036922">
    <property type="entry name" value="Rieske_2Fe-2S_sf"/>
</dbReference>
<comment type="cofactor">
    <cofactor evidence="1">
        <name>Fe cation</name>
        <dbReference type="ChEBI" id="CHEBI:24875"/>
    </cofactor>
</comment>
<dbReference type="GO" id="GO:0016491">
    <property type="term" value="F:oxidoreductase activity"/>
    <property type="evidence" value="ECO:0007669"/>
    <property type="project" value="UniProtKB-KW"/>
</dbReference>
<dbReference type="Proteomes" id="UP000664073">
    <property type="component" value="Unassembled WGS sequence"/>
</dbReference>
<keyword evidence="2" id="KW-0001">2Fe-2S</keyword>
<sequence>MKDRATMTHHERIAPLAELQANVSVPFAQARAMPRSVYLSQDFLDIENRDIFGKEWLCAGRASALAKPGDYLTMEIAGKPVIVVRDRDMTLRAFSNVCMHRMSTLLQGSGNTRAIVCPYHAWTYSLDGSLRGTMAMEQNEGFCKDHYKLPTFRCEEWLGWIMVSINPDIEPAAQKFAHLGKLVERYGMENYVQAFSETMEWDTNWKILAENFMESYHVPICHRKTIGPQVSLDEVELEEGHPTYNYHCSLKGEENYLALAHPDNTRLEGEDRRRTYIISLYPGLFISLSPGYFWYLSLYPIAPGKVQVVYGGGLAPEFIADGKSAEHFAALKSLLDEVNEEDKGCTEKVFNGLRGGLAEPGHLSHLERPNYDFAKYIASKLTA</sequence>
<accession>A0A939KRN3</accession>
<dbReference type="Pfam" id="PF00355">
    <property type="entry name" value="Rieske"/>
    <property type="match status" value="1"/>
</dbReference>
<dbReference type="GO" id="GO:0005506">
    <property type="term" value="F:iron ion binding"/>
    <property type="evidence" value="ECO:0007669"/>
    <property type="project" value="InterPro"/>
</dbReference>
<evidence type="ECO:0000313" key="10">
    <source>
        <dbReference type="Proteomes" id="UP000664073"/>
    </source>
</evidence>
<dbReference type="InterPro" id="IPR001663">
    <property type="entry name" value="Rng_hydr_dOase-A"/>
</dbReference>
<keyword evidence="6" id="KW-0411">Iron-sulfur</keyword>
<dbReference type="PANTHER" id="PTHR43756:SF5">
    <property type="entry name" value="CHOLINE MONOOXYGENASE, CHLOROPLASTIC"/>
    <property type="match status" value="1"/>
</dbReference>
<keyword evidence="3" id="KW-0479">Metal-binding</keyword>
<dbReference type="CDD" id="cd03469">
    <property type="entry name" value="Rieske_RO_Alpha_N"/>
    <property type="match status" value="1"/>
</dbReference>
<dbReference type="PRINTS" id="PR00090">
    <property type="entry name" value="RNGDIOXGNASE"/>
</dbReference>
<dbReference type="SUPFAM" id="SSF50022">
    <property type="entry name" value="ISP domain"/>
    <property type="match status" value="1"/>
</dbReference>
<dbReference type="GO" id="GO:0051537">
    <property type="term" value="F:2 iron, 2 sulfur cluster binding"/>
    <property type="evidence" value="ECO:0007669"/>
    <property type="project" value="UniProtKB-KW"/>
</dbReference>
<dbReference type="Gene3D" id="3.90.380.10">
    <property type="entry name" value="Naphthalene 1,2-dioxygenase Alpha Subunit, Chain A, domain 1"/>
    <property type="match status" value="2"/>
</dbReference>
<keyword evidence="10" id="KW-1185">Reference proteome</keyword>
<dbReference type="SUPFAM" id="SSF55961">
    <property type="entry name" value="Bet v1-like"/>
    <property type="match status" value="1"/>
</dbReference>
<comment type="caution">
    <text evidence="9">The sequence shown here is derived from an EMBL/GenBank/DDBJ whole genome shotgun (WGS) entry which is preliminary data.</text>
</comment>
<dbReference type="InterPro" id="IPR017941">
    <property type="entry name" value="Rieske_2Fe-2S"/>
</dbReference>
<evidence type="ECO:0000256" key="1">
    <source>
        <dbReference type="ARBA" id="ARBA00001962"/>
    </source>
</evidence>
<evidence type="ECO:0000256" key="6">
    <source>
        <dbReference type="ARBA" id="ARBA00023014"/>
    </source>
</evidence>
<evidence type="ECO:0000259" key="8">
    <source>
        <dbReference type="PROSITE" id="PS51296"/>
    </source>
</evidence>
<keyword evidence="7" id="KW-0812">Transmembrane</keyword>
<dbReference type="Gene3D" id="2.102.10.10">
    <property type="entry name" value="Rieske [2Fe-2S] iron-sulphur domain"/>
    <property type="match status" value="1"/>
</dbReference>
<keyword evidence="5" id="KW-0408">Iron</keyword>
<evidence type="ECO:0000256" key="4">
    <source>
        <dbReference type="ARBA" id="ARBA00023002"/>
    </source>
</evidence>
<keyword evidence="4" id="KW-0560">Oxidoreductase</keyword>
<gene>
    <name evidence="9" type="ORF">J2D77_10375</name>
</gene>
<evidence type="ECO:0000256" key="7">
    <source>
        <dbReference type="SAM" id="Phobius"/>
    </source>
</evidence>
<keyword evidence="7" id="KW-1133">Transmembrane helix</keyword>
<dbReference type="CDD" id="cd08885">
    <property type="entry name" value="RHO_alpha_C_1"/>
    <property type="match status" value="1"/>
</dbReference>
<name>A0A939KRN3_9PROT</name>
<organism evidence="9 10">
    <name type="scientific">Acetobacter garciniae</name>
    <dbReference type="NCBI Taxonomy" id="2817435"/>
    <lineage>
        <taxon>Bacteria</taxon>
        <taxon>Pseudomonadati</taxon>
        <taxon>Pseudomonadota</taxon>
        <taxon>Alphaproteobacteria</taxon>
        <taxon>Acetobacterales</taxon>
        <taxon>Acetobacteraceae</taxon>
        <taxon>Acetobacter</taxon>
    </lineage>
</organism>
<feature type="transmembrane region" description="Helical" evidence="7">
    <location>
        <begin position="276"/>
        <end position="295"/>
    </location>
</feature>
<feature type="domain" description="Rieske" evidence="8">
    <location>
        <begin position="58"/>
        <end position="163"/>
    </location>
</feature>
<dbReference type="PANTHER" id="PTHR43756">
    <property type="entry name" value="CHOLINE MONOOXYGENASE, CHLOROPLASTIC"/>
    <property type="match status" value="1"/>
</dbReference>
<dbReference type="InterPro" id="IPR015879">
    <property type="entry name" value="Ring_hydroxy_dOase_asu_C_dom"/>
</dbReference>
<evidence type="ECO:0000256" key="3">
    <source>
        <dbReference type="ARBA" id="ARBA00022723"/>
    </source>
</evidence>
<keyword evidence="7" id="KW-0472">Membrane</keyword>
<protein>
    <submittedName>
        <fullName evidence="9">Rieske 2Fe-2S domain-containing protein</fullName>
    </submittedName>
</protein>
<evidence type="ECO:0000256" key="5">
    <source>
        <dbReference type="ARBA" id="ARBA00023004"/>
    </source>
</evidence>
<reference evidence="9" key="1">
    <citation type="submission" date="2021-03" db="EMBL/GenBank/DDBJ databases">
        <title>The complete genome sequence of Acetobacter sp. TBRC 12339.</title>
        <authorList>
            <person name="Charoenyingcharoen P."/>
            <person name="Yukphan P."/>
        </authorList>
    </citation>
    <scope>NUCLEOTIDE SEQUENCE</scope>
    <source>
        <strain evidence="9">TBRC 12339</strain>
    </source>
</reference>
<dbReference type="PROSITE" id="PS51296">
    <property type="entry name" value="RIESKE"/>
    <property type="match status" value="1"/>
</dbReference>
<dbReference type="Pfam" id="PF00848">
    <property type="entry name" value="Ring_hydroxyl_A"/>
    <property type="match status" value="1"/>
</dbReference>
<evidence type="ECO:0000256" key="2">
    <source>
        <dbReference type="ARBA" id="ARBA00022714"/>
    </source>
</evidence>
<dbReference type="EMBL" id="JAFVMH010000004">
    <property type="protein sequence ID" value="MBO1325556.1"/>
    <property type="molecule type" value="Genomic_DNA"/>
</dbReference>
<dbReference type="AlphaFoldDB" id="A0A939KRN3"/>
<dbReference type="RefSeq" id="WP_207846208.1">
    <property type="nucleotide sequence ID" value="NZ_JAFVMH010000004.1"/>
</dbReference>
<proteinExistence type="predicted"/>